<dbReference type="OrthoDB" id="7652129at2"/>
<organism evidence="1 2">
    <name type="scientific">Aliishimia ponticola</name>
    <dbReference type="NCBI Taxonomy" id="2499833"/>
    <lineage>
        <taxon>Bacteria</taxon>
        <taxon>Pseudomonadati</taxon>
        <taxon>Pseudomonadota</taxon>
        <taxon>Alphaproteobacteria</taxon>
        <taxon>Rhodobacterales</taxon>
        <taxon>Paracoccaceae</taxon>
        <taxon>Aliishimia</taxon>
    </lineage>
</organism>
<accession>A0A4S4N9D2</accession>
<dbReference type="RefSeq" id="WP_136463239.1">
    <property type="nucleotide sequence ID" value="NZ_SRKY01000003.1"/>
</dbReference>
<keyword evidence="2" id="KW-1185">Reference proteome</keyword>
<dbReference type="Proteomes" id="UP000306602">
    <property type="component" value="Unassembled WGS sequence"/>
</dbReference>
<gene>
    <name evidence="1" type="ORF">E4Z66_11830</name>
</gene>
<sequence>MARPNTRFELTVQDMDLIESALHTQKQALCDQLCEMTQPDEDLKSDLSDIQELLGRLHNQKEFYRPTTAPYVGG</sequence>
<evidence type="ECO:0000313" key="1">
    <source>
        <dbReference type="EMBL" id="THH35769.1"/>
    </source>
</evidence>
<name>A0A4S4N9D2_9RHOB</name>
<reference evidence="1 2" key="1">
    <citation type="submission" date="2019-04" db="EMBL/GenBank/DDBJ databases">
        <title>Shimia ponticola sp. nov., isolated from seawater.</title>
        <authorList>
            <person name="Kim Y.-O."/>
            <person name="Yoon J.-H."/>
        </authorList>
    </citation>
    <scope>NUCLEOTIDE SEQUENCE [LARGE SCALE GENOMIC DNA]</scope>
    <source>
        <strain evidence="1 2">MYP11</strain>
    </source>
</reference>
<evidence type="ECO:0000313" key="2">
    <source>
        <dbReference type="Proteomes" id="UP000306602"/>
    </source>
</evidence>
<protein>
    <submittedName>
        <fullName evidence="1">Uncharacterized protein</fullName>
    </submittedName>
</protein>
<dbReference type="EMBL" id="SRKY01000003">
    <property type="protein sequence ID" value="THH35769.1"/>
    <property type="molecule type" value="Genomic_DNA"/>
</dbReference>
<proteinExistence type="predicted"/>
<dbReference type="AlphaFoldDB" id="A0A4S4N9D2"/>
<comment type="caution">
    <text evidence="1">The sequence shown here is derived from an EMBL/GenBank/DDBJ whole genome shotgun (WGS) entry which is preliminary data.</text>
</comment>